<dbReference type="EMBL" id="MRZV01001471">
    <property type="protein sequence ID" value="PIK37661.1"/>
    <property type="molecule type" value="Genomic_DNA"/>
</dbReference>
<accession>A0A2G8JPF7</accession>
<dbReference type="CDD" id="cd03039">
    <property type="entry name" value="GST_N_Sigma_like"/>
    <property type="match status" value="1"/>
</dbReference>
<dbReference type="STRING" id="307972.A0A2G8JPF7"/>
<dbReference type="GO" id="GO:0006749">
    <property type="term" value="P:glutathione metabolic process"/>
    <property type="evidence" value="ECO:0007669"/>
    <property type="project" value="TreeGrafter"/>
</dbReference>
<dbReference type="GO" id="GO:0005829">
    <property type="term" value="C:cytosol"/>
    <property type="evidence" value="ECO:0007669"/>
    <property type="project" value="TreeGrafter"/>
</dbReference>
<organism evidence="4 5">
    <name type="scientific">Stichopus japonicus</name>
    <name type="common">Sea cucumber</name>
    <dbReference type="NCBI Taxonomy" id="307972"/>
    <lineage>
        <taxon>Eukaryota</taxon>
        <taxon>Metazoa</taxon>
        <taxon>Echinodermata</taxon>
        <taxon>Eleutherozoa</taxon>
        <taxon>Echinozoa</taxon>
        <taxon>Holothuroidea</taxon>
        <taxon>Aspidochirotacea</taxon>
        <taxon>Aspidochirotida</taxon>
        <taxon>Stichopodidae</taxon>
        <taxon>Apostichopus</taxon>
    </lineage>
</organism>
<dbReference type="GO" id="GO:0004364">
    <property type="term" value="F:glutathione transferase activity"/>
    <property type="evidence" value="ECO:0007669"/>
    <property type="project" value="TreeGrafter"/>
</dbReference>
<dbReference type="InterPro" id="IPR040079">
    <property type="entry name" value="Glutathione_S-Trfase"/>
</dbReference>
<dbReference type="InterPro" id="IPR036249">
    <property type="entry name" value="Thioredoxin-like_sf"/>
</dbReference>
<dbReference type="SFLD" id="SFLDS00019">
    <property type="entry name" value="Glutathione_Transferase_(cytos"/>
    <property type="match status" value="1"/>
</dbReference>
<feature type="region of interest" description="Disordered" evidence="1">
    <location>
        <begin position="259"/>
        <end position="283"/>
    </location>
</feature>
<dbReference type="Proteomes" id="UP000230750">
    <property type="component" value="Unassembled WGS sequence"/>
</dbReference>
<dbReference type="PROSITE" id="PS50405">
    <property type="entry name" value="GST_CTER"/>
    <property type="match status" value="1"/>
</dbReference>
<gene>
    <name evidence="4" type="ORF">BSL78_25504</name>
</gene>
<evidence type="ECO:0000259" key="2">
    <source>
        <dbReference type="PROSITE" id="PS50404"/>
    </source>
</evidence>
<dbReference type="InterPro" id="IPR004046">
    <property type="entry name" value="GST_C"/>
</dbReference>
<feature type="domain" description="GST N-terminal" evidence="2">
    <location>
        <begin position="48"/>
        <end position="132"/>
    </location>
</feature>
<protein>
    <submittedName>
        <fullName evidence="4">Putative glutathione S-transferase P</fullName>
    </submittedName>
</protein>
<dbReference type="CDD" id="cd03192">
    <property type="entry name" value="GST_C_Sigma_like"/>
    <property type="match status" value="1"/>
</dbReference>
<dbReference type="Pfam" id="PF02798">
    <property type="entry name" value="GST_N"/>
    <property type="match status" value="1"/>
</dbReference>
<dbReference type="PANTHER" id="PTHR11571">
    <property type="entry name" value="GLUTATHIONE S-TRANSFERASE"/>
    <property type="match status" value="1"/>
</dbReference>
<reference evidence="4 5" key="1">
    <citation type="journal article" date="2017" name="PLoS Biol.">
        <title>The sea cucumber genome provides insights into morphological evolution and visceral regeneration.</title>
        <authorList>
            <person name="Zhang X."/>
            <person name="Sun L."/>
            <person name="Yuan J."/>
            <person name="Sun Y."/>
            <person name="Gao Y."/>
            <person name="Zhang L."/>
            <person name="Li S."/>
            <person name="Dai H."/>
            <person name="Hamel J.F."/>
            <person name="Liu C."/>
            <person name="Yu Y."/>
            <person name="Liu S."/>
            <person name="Lin W."/>
            <person name="Guo K."/>
            <person name="Jin S."/>
            <person name="Xu P."/>
            <person name="Storey K.B."/>
            <person name="Huan P."/>
            <person name="Zhang T."/>
            <person name="Zhou Y."/>
            <person name="Zhang J."/>
            <person name="Lin C."/>
            <person name="Li X."/>
            <person name="Xing L."/>
            <person name="Huo D."/>
            <person name="Sun M."/>
            <person name="Wang L."/>
            <person name="Mercier A."/>
            <person name="Li F."/>
            <person name="Yang H."/>
            <person name="Xiang J."/>
        </authorList>
    </citation>
    <scope>NUCLEOTIDE SEQUENCE [LARGE SCALE GENOMIC DNA]</scope>
    <source>
        <strain evidence="4">Shaxun</strain>
        <tissue evidence="4">Muscle</tissue>
    </source>
</reference>
<dbReference type="AlphaFoldDB" id="A0A2G8JPF7"/>
<keyword evidence="5" id="KW-1185">Reference proteome</keyword>
<dbReference type="PROSITE" id="PS50404">
    <property type="entry name" value="GST_NTER"/>
    <property type="match status" value="1"/>
</dbReference>
<dbReference type="InterPro" id="IPR010987">
    <property type="entry name" value="Glutathione-S-Trfase_C-like"/>
</dbReference>
<feature type="compositionally biased region" description="Basic and acidic residues" evidence="1">
    <location>
        <begin position="271"/>
        <end position="283"/>
    </location>
</feature>
<dbReference type="Pfam" id="PF14497">
    <property type="entry name" value="GST_C_3"/>
    <property type="match status" value="1"/>
</dbReference>
<sequence length="283" mass="31609">MSAFLQFCAVVVAAIATIYVTGQGGMLSRKCLELFHGKAGCLPIPELHNVTLHYFTLRGRAEAIRLIMEDTGIAYEQNLFTGATWPDAKKAGIESGIFPFGQVPAIVTDSGFSLVQSHAIVHYLGRTKGLDCDCLDVQQCEVLAAGAEDFGSKLSKLVYASEFTADMWDDYMKNVAPIWLSHFEKLAPQIRSEETSFFTGGRITWVDYLIFNMLDGQVEFGKLDVGHPTVDVLEPYPKLSSFYNRFRTREKIAAYLNSDRRLPYSGPKVTPKKEETKDKPKEN</sequence>
<dbReference type="SUPFAM" id="SSF52833">
    <property type="entry name" value="Thioredoxin-like"/>
    <property type="match status" value="1"/>
</dbReference>
<keyword evidence="4" id="KW-0808">Transferase</keyword>
<dbReference type="OrthoDB" id="4951845at2759"/>
<dbReference type="SUPFAM" id="SSF47616">
    <property type="entry name" value="GST C-terminal domain-like"/>
    <property type="match status" value="1"/>
</dbReference>
<dbReference type="Gene3D" id="3.40.30.10">
    <property type="entry name" value="Glutaredoxin"/>
    <property type="match status" value="1"/>
</dbReference>
<evidence type="ECO:0000313" key="4">
    <source>
        <dbReference type="EMBL" id="PIK37661.1"/>
    </source>
</evidence>
<feature type="domain" description="GST C-terminal" evidence="3">
    <location>
        <begin position="133"/>
        <end position="265"/>
    </location>
</feature>
<evidence type="ECO:0000256" key="1">
    <source>
        <dbReference type="SAM" id="MobiDB-lite"/>
    </source>
</evidence>
<evidence type="ECO:0000313" key="5">
    <source>
        <dbReference type="Proteomes" id="UP000230750"/>
    </source>
</evidence>
<comment type="caution">
    <text evidence="4">The sequence shown here is derived from an EMBL/GenBank/DDBJ whole genome shotgun (WGS) entry which is preliminary data.</text>
</comment>
<evidence type="ECO:0000259" key="3">
    <source>
        <dbReference type="PROSITE" id="PS50405"/>
    </source>
</evidence>
<dbReference type="Gene3D" id="1.20.1050.10">
    <property type="match status" value="1"/>
</dbReference>
<name>A0A2G8JPF7_STIJA</name>
<dbReference type="InterPro" id="IPR036282">
    <property type="entry name" value="Glutathione-S-Trfase_C_sf"/>
</dbReference>
<proteinExistence type="predicted"/>
<dbReference type="InterPro" id="IPR004045">
    <property type="entry name" value="Glutathione_S-Trfase_N"/>
</dbReference>
<dbReference type="InterPro" id="IPR050213">
    <property type="entry name" value="GST_superfamily"/>
</dbReference>
<dbReference type="PANTHER" id="PTHR11571:SF141">
    <property type="entry name" value="GLUTATHIONE S-TRANSFERASE"/>
    <property type="match status" value="1"/>
</dbReference>